<dbReference type="Proteomes" id="UP000026915">
    <property type="component" value="Chromosome 7"/>
</dbReference>
<evidence type="ECO:0000313" key="1">
    <source>
        <dbReference type="EMBL" id="EOY13882.1"/>
    </source>
</evidence>
<keyword evidence="2" id="KW-1185">Reference proteome</keyword>
<dbReference type="InParanoid" id="A0A061FAX4"/>
<proteinExistence type="predicted"/>
<dbReference type="SUPFAM" id="SSF56219">
    <property type="entry name" value="DNase I-like"/>
    <property type="match status" value="1"/>
</dbReference>
<dbReference type="Gene3D" id="3.60.10.10">
    <property type="entry name" value="Endonuclease/exonuclease/phosphatase"/>
    <property type="match status" value="1"/>
</dbReference>
<evidence type="ECO:0000313" key="2">
    <source>
        <dbReference type="Proteomes" id="UP000026915"/>
    </source>
</evidence>
<sequence length="101" mass="11951">MEDFAMMIFDCGLLDAGFEGNKFTWTNSRMFQRLDKIVYNMQWGTQFAKMKVQHLNRNVSNHCPLLISCSKSSAKNPSSFHFLHAWLKHHSFMSFVDRNWK</sequence>
<dbReference type="HOGENOM" id="CLU_180386_0_0_1"/>
<dbReference type="AlphaFoldDB" id="A0A061FAX4"/>
<dbReference type="OMA" id="WHENEQC"/>
<dbReference type="InterPro" id="IPR036691">
    <property type="entry name" value="Endo/exonu/phosph_ase_sf"/>
</dbReference>
<dbReference type="PANTHER" id="PTHR33710:SF62">
    <property type="entry name" value="DUF4283 DOMAIN PROTEIN"/>
    <property type="match status" value="1"/>
</dbReference>
<accession>A0A061FAX4</accession>
<dbReference type="EMBL" id="CM001885">
    <property type="protein sequence ID" value="EOY13882.1"/>
    <property type="molecule type" value="Genomic_DNA"/>
</dbReference>
<name>A0A061FAX4_THECC</name>
<organism evidence="1 2">
    <name type="scientific">Theobroma cacao</name>
    <name type="common">Cacao</name>
    <name type="synonym">Cocoa</name>
    <dbReference type="NCBI Taxonomy" id="3641"/>
    <lineage>
        <taxon>Eukaryota</taxon>
        <taxon>Viridiplantae</taxon>
        <taxon>Streptophyta</taxon>
        <taxon>Embryophyta</taxon>
        <taxon>Tracheophyta</taxon>
        <taxon>Spermatophyta</taxon>
        <taxon>Magnoliopsida</taxon>
        <taxon>eudicotyledons</taxon>
        <taxon>Gunneridae</taxon>
        <taxon>Pentapetalae</taxon>
        <taxon>rosids</taxon>
        <taxon>malvids</taxon>
        <taxon>Malvales</taxon>
        <taxon>Malvaceae</taxon>
        <taxon>Byttnerioideae</taxon>
        <taxon>Theobroma</taxon>
    </lineage>
</organism>
<dbReference type="Gramene" id="EOY13882">
    <property type="protein sequence ID" value="EOY13882"/>
    <property type="gene ID" value="TCM_032583"/>
</dbReference>
<reference evidence="1 2" key="1">
    <citation type="journal article" date="2013" name="Genome Biol.">
        <title>The genome sequence of the most widely cultivated cacao type and its use to identify candidate genes regulating pod color.</title>
        <authorList>
            <person name="Motamayor J.C."/>
            <person name="Mockaitis K."/>
            <person name="Schmutz J."/>
            <person name="Haiminen N."/>
            <person name="Iii D.L."/>
            <person name="Cornejo O."/>
            <person name="Findley S.D."/>
            <person name="Zheng P."/>
            <person name="Utro F."/>
            <person name="Royaert S."/>
            <person name="Saski C."/>
            <person name="Jenkins J."/>
            <person name="Podicheti R."/>
            <person name="Zhao M."/>
            <person name="Scheffler B.E."/>
            <person name="Stack J.C."/>
            <person name="Feltus F.A."/>
            <person name="Mustiga G.M."/>
            <person name="Amores F."/>
            <person name="Phillips W."/>
            <person name="Marelli J.P."/>
            <person name="May G.D."/>
            <person name="Shapiro H."/>
            <person name="Ma J."/>
            <person name="Bustamante C.D."/>
            <person name="Schnell R.J."/>
            <person name="Main D."/>
            <person name="Gilbert D."/>
            <person name="Parida L."/>
            <person name="Kuhn D.N."/>
        </authorList>
    </citation>
    <scope>NUCLEOTIDE SEQUENCE [LARGE SCALE GENOMIC DNA]</scope>
    <source>
        <strain evidence="2">cv. Matina 1-6</strain>
    </source>
</reference>
<gene>
    <name evidence="1" type="ORF">TCM_032583</name>
</gene>
<dbReference type="PANTHER" id="PTHR33710">
    <property type="entry name" value="BNAC02G09200D PROTEIN"/>
    <property type="match status" value="1"/>
</dbReference>
<protein>
    <submittedName>
        <fullName evidence="1">Uncharacterized protein</fullName>
    </submittedName>
</protein>